<keyword evidence="2 7" id="KW-0812">Transmembrane</keyword>
<evidence type="ECO:0000256" key="7">
    <source>
        <dbReference type="SAM" id="Phobius"/>
    </source>
</evidence>
<dbReference type="AlphaFoldDB" id="A0ABD1XE73"/>
<keyword evidence="4 7" id="KW-1133">Transmembrane helix</keyword>
<proteinExistence type="predicted"/>
<evidence type="ECO:0000256" key="5">
    <source>
        <dbReference type="ARBA" id="ARBA00023136"/>
    </source>
</evidence>
<evidence type="ECO:0000256" key="4">
    <source>
        <dbReference type="ARBA" id="ARBA00022989"/>
    </source>
</evidence>
<comment type="subcellular location">
    <subcellularLocation>
        <location evidence="1">Endoplasmic reticulum membrane</location>
        <topology evidence="1">Multi-pass membrane protein</topology>
    </subcellularLocation>
</comment>
<dbReference type="EMBL" id="JBHFFA010000053">
    <property type="protein sequence ID" value="KAL2603129.1"/>
    <property type="molecule type" value="Genomic_DNA"/>
</dbReference>
<evidence type="ECO:0000256" key="3">
    <source>
        <dbReference type="ARBA" id="ARBA00022824"/>
    </source>
</evidence>
<feature type="compositionally biased region" description="Polar residues" evidence="6">
    <location>
        <begin position="10"/>
        <end position="29"/>
    </location>
</feature>
<name>A0ABD1XE73_9MARC</name>
<evidence type="ECO:0000313" key="8">
    <source>
        <dbReference type="EMBL" id="KAL2603129.1"/>
    </source>
</evidence>
<accession>A0ABD1XE73</accession>
<comment type="caution">
    <text evidence="8">The sequence shown here is derived from an EMBL/GenBank/DDBJ whole genome shotgun (WGS) entry which is preliminary data.</text>
</comment>
<keyword evidence="9" id="KW-1185">Reference proteome</keyword>
<dbReference type="PANTHER" id="PTHR33727:SF5">
    <property type="entry name" value="PROTEIN, PUTATIVE (DUF3317)-RELATED"/>
    <property type="match status" value="1"/>
</dbReference>
<organism evidence="8 9">
    <name type="scientific">Riccia fluitans</name>
    <dbReference type="NCBI Taxonomy" id="41844"/>
    <lineage>
        <taxon>Eukaryota</taxon>
        <taxon>Viridiplantae</taxon>
        <taxon>Streptophyta</taxon>
        <taxon>Embryophyta</taxon>
        <taxon>Marchantiophyta</taxon>
        <taxon>Marchantiopsida</taxon>
        <taxon>Marchantiidae</taxon>
        <taxon>Marchantiales</taxon>
        <taxon>Ricciaceae</taxon>
        <taxon>Riccia</taxon>
    </lineage>
</organism>
<keyword evidence="3" id="KW-0256">Endoplasmic reticulum</keyword>
<keyword evidence="5 7" id="KW-0472">Membrane</keyword>
<dbReference type="Proteomes" id="UP001605036">
    <property type="component" value="Unassembled WGS sequence"/>
</dbReference>
<gene>
    <name evidence="8" type="ORF">R1flu_017236</name>
</gene>
<feature type="transmembrane region" description="Helical" evidence="7">
    <location>
        <begin position="67"/>
        <end position="89"/>
    </location>
</feature>
<dbReference type="PANTHER" id="PTHR33727">
    <property type="entry name" value="OS07G0446900 PROTEIN"/>
    <property type="match status" value="1"/>
</dbReference>
<dbReference type="InterPro" id="IPR024512">
    <property type="entry name" value="Ser_palmitoyltrfase_ssu-like"/>
</dbReference>
<evidence type="ECO:0000256" key="6">
    <source>
        <dbReference type="SAM" id="MobiDB-lite"/>
    </source>
</evidence>
<dbReference type="Pfam" id="PF11779">
    <property type="entry name" value="SPT_ssu-like"/>
    <property type="match status" value="1"/>
</dbReference>
<dbReference type="GO" id="GO:0005789">
    <property type="term" value="C:endoplasmic reticulum membrane"/>
    <property type="evidence" value="ECO:0007669"/>
    <property type="project" value="UniProtKB-SubCell"/>
</dbReference>
<protein>
    <recommendedName>
        <fullName evidence="10">Serine palmitoyltransferase small subunit A</fullName>
    </recommendedName>
</protein>
<evidence type="ECO:0000256" key="1">
    <source>
        <dbReference type="ARBA" id="ARBA00004477"/>
    </source>
</evidence>
<evidence type="ECO:0000313" key="9">
    <source>
        <dbReference type="Proteomes" id="UP001605036"/>
    </source>
</evidence>
<feature type="region of interest" description="Disordered" evidence="6">
    <location>
        <begin position="1"/>
        <end position="32"/>
    </location>
</feature>
<reference evidence="8 9" key="1">
    <citation type="submission" date="2024-09" db="EMBL/GenBank/DDBJ databases">
        <title>Chromosome-scale assembly of Riccia fluitans.</title>
        <authorList>
            <person name="Paukszto L."/>
            <person name="Sawicki J."/>
            <person name="Karawczyk K."/>
            <person name="Piernik-Szablinska J."/>
            <person name="Szczecinska M."/>
            <person name="Mazdziarz M."/>
        </authorList>
    </citation>
    <scope>NUCLEOTIDE SEQUENCE [LARGE SCALE GENOMIC DNA]</scope>
    <source>
        <strain evidence="8">Rf_01</strain>
        <tissue evidence="8">Aerial parts of the thallus</tissue>
    </source>
</reference>
<evidence type="ECO:0008006" key="10">
    <source>
        <dbReference type="Google" id="ProtNLM"/>
    </source>
</evidence>
<sequence>MRSRSKSTRRPGSQVSEQQNGSPGPSDSRQAVRRKGFVERSLHWINSKIYVYNVTFGLYMLDWWERLLFNMLVLLLLWFVAYSGSDFAVHCYHLASKALRDWPAAAGRLPIGINGDRHRK</sequence>
<evidence type="ECO:0000256" key="2">
    <source>
        <dbReference type="ARBA" id="ARBA00022692"/>
    </source>
</evidence>